<dbReference type="Pfam" id="PF13650">
    <property type="entry name" value="Asp_protease_2"/>
    <property type="match status" value="1"/>
</dbReference>
<proteinExistence type="inferred from homology"/>
<reference evidence="5" key="1">
    <citation type="submission" date="2021-02" db="EMBL/GenBank/DDBJ databases">
        <authorList>
            <person name="Nowell W R."/>
        </authorList>
    </citation>
    <scope>NUCLEOTIDE SEQUENCE</scope>
    <source>
        <strain evidence="5">Ploen Becks lab</strain>
    </source>
</reference>
<gene>
    <name evidence="5" type="ORF">OXX778_LOCUS18622</name>
</gene>
<evidence type="ECO:0000256" key="1">
    <source>
        <dbReference type="ARBA" id="ARBA00009136"/>
    </source>
</evidence>
<accession>A0A814K274</accession>
<dbReference type="Gene3D" id="2.40.70.10">
    <property type="entry name" value="Acid Proteases"/>
    <property type="match status" value="1"/>
</dbReference>
<dbReference type="InterPro" id="IPR021109">
    <property type="entry name" value="Peptidase_aspartic_dom_sf"/>
</dbReference>
<name>A0A814K274_9BILA</name>
<comment type="caution">
    <text evidence="5">The sequence shown here is derived from an EMBL/GenBank/DDBJ whole genome shotgun (WGS) entry which is preliminary data.</text>
</comment>
<dbReference type="OrthoDB" id="641991at2759"/>
<sequence>MAKKANLVEEFNNGDSDNDSKTEYVYTCSSGHLLCVSVYVNEHQIKFIVDSGCTSSIISSKFAKRNGLSLKDANINIRSANNSMCRVDGKTEILKVDIEGHVCNLDFLVIDHEGLLRLVYAYWCKLKPLFKVSKIS</sequence>
<keyword evidence="3" id="KW-0064">Aspartyl protease</keyword>
<dbReference type="PANTHER" id="PTHR12917">
    <property type="entry name" value="ASPARTYL PROTEASE DDI-RELATED"/>
    <property type="match status" value="1"/>
</dbReference>
<dbReference type="Proteomes" id="UP000663879">
    <property type="component" value="Unassembled WGS sequence"/>
</dbReference>
<evidence type="ECO:0000313" key="6">
    <source>
        <dbReference type="Proteomes" id="UP000663879"/>
    </source>
</evidence>
<organism evidence="5 6">
    <name type="scientific">Brachionus calyciflorus</name>
    <dbReference type="NCBI Taxonomy" id="104777"/>
    <lineage>
        <taxon>Eukaryota</taxon>
        <taxon>Metazoa</taxon>
        <taxon>Spiralia</taxon>
        <taxon>Gnathifera</taxon>
        <taxon>Rotifera</taxon>
        <taxon>Eurotatoria</taxon>
        <taxon>Monogononta</taxon>
        <taxon>Pseudotrocha</taxon>
        <taxon>Ploima</taxon>
        <taxon>Brachionidae</taxon>
        <taxon>Brachionus</taxon>
    </lineage>
</organism>
<evidence type="ECO:0000256" key="3">
    <source>
        <dbReference type="ARBA" id="ARBA00022750"/>
    </source>
</evidence>
<dbReference type="GO" id="GO:0006508">
    <property type="term" value="P:proteolysis"/>
    <property type="evidence" value="ECO:0007669"/>
    <property type="project" value="UniProtKB-KW"/>
</dbReference>
<keyword evidence="6" id="KW-1185">Reference proteome</keyword>
<dbReference type="PANTHER" id="PTHR12917:SF1">
    <property type="entry name" value="AT13091P"/>
    <property type="match status" value="1"/>
</dbReference>
<keyword evidence="2" id="KW-0645">Protease</keyword>
<dbReference type="EMBL" id="CAJNOC010005245">
    <property type="protein sequence ID" value="CAF1046739.1"/>
    <property type="molecule type" value="Genomic_DNA"/>
</dbReference>
<dbReference type="CDD" id="cd00303">
    <property type="entry name" value="retropepsin_like"/>
    <property type="match status" value="1"/>
</dbReference>
<evidence type="ECO:0000256" key="4">
    <source>
        <dbReference type="ARBA" id="ARBA00022801"/>
    </source>
</evidence>
<evidence type="ECO:0000313" key="5">
    <source>
        <dbReference type="EMBL" id="CAF1046739.1"/>
    </source>
</evidence>
<keyword evidence="4" id="KW-0378">Hydrolase</keyword>
<dbReference type="GO" id="GO:0004190">
    <property type="term" value="F:aspartic-type endopeptidase activity"/>
    <property type="evidence" value="ECO:0007669"/>
    <property type="project" value="UniProtKB-KW"/>
</dbReference>
<protein>
    <submittedName>
        <fullName evidence="5">Uncharacterized protein</fullName>
    </submittedName>
</protein>
<evidence type="ECO:0000256" key="2">
    <source>
        <dbReference type="ARBA" id="ARBA00022670"/>
    </source>
</evidence>
<comment type="similarity">
    <text evidence="1">Belongs to the DDI1 family.</text>
</comment>
<dbReference type="AlphaFoldDB" id="A0A814K274"/>
<dbReference type="SUPFAM" id="SSF50630">
    <property type="entry name" value="Acid proteases"/>
    <property type="match status" value="1"/>
</dbReference>